<evidence type="ECO:0000256" key="2">
    <source>
        <dbReference type="ARBA" id="ARBA00022448"/>
    </source>
</evidence>
<dbReference type="NCBIfam" id="TIGR00916">
    <property type="entry name" value="2A0604s01"/>
    <property type="match status" value="1"/>
</dbReference>
<feature type="transmembrane region" description="Helical" evidence="9">
    <location>
        <begin position="393"/>
        <end position="411"/>
    </location>
</feature>
<comment type="caution">
    <text evidence="12">The sequence shown here is derived from an EMBL/GenBank/DDBJ whole genome shotgun (WGS) entry which is preliminary data.</text>
</comment>
<keyword evidence="5 9" id="KW-0653">Protein transport</keyword>
<dbReference type="GO" id="GO:0005886">
    <property type="term" value="C:plasma membrane"/>
    <property type="evidence" value="ECO:0007669"/>
    <property type="project" value="UniProtKB-SubCell"/>
</dbReference>
<evidence type="ECO:0000313" key="12">
    <source>
        <dbReference type="EMBL" id="OGY51247.1"/>
    </source>
</evidence>
<feature type="transmembrane region" description="Helical" evidence="9">
    <location>
        <begin position="516"/>
        <end position="539"/>
    </location>
</feature>
<sequence>MISQNQKKRLLVLGVFVMAVLAVFLDFPEYIAKTGLPVPNFFNRPFSLGLDLQGGTQLVYQADLSKVPAEDHRSSVEGVRDVIERRVNAFGVAEPLVQTTKAGDQWRIIAELAGVHDVNQAITMIGQTPLLEFKEQNPNPTVELTEEQKQQLATFNEQARQRAEALLAQALLPGTDFAALATKNSEDQGSVANGGDLDFQARGLFVPEFEKTCFDDLKVGEVSPVLTQSPFGYHIIRKEAEQGEGESYQARCRHILIQTATEQSFAAADNAWMNTELTGTYLKRARVQFDPSSQAPEVSLEFNDAGAKLFGEITGRNIGKPVAIFLDGSPISVPTVQDAITSGSAVISGNFSITEAKLLAQRLNAGALPVPIQLVSQQTVGATLGNESVAKSLRAGLAGLLVVAIFMILYYRLPGLTAVGALLIYGALVLAIFKLIPVTLTLAGIAGFILSLGMAVDANVLIFERLKEELRAGKPLNVALSEGFKHARSSIIDGNMSTLITCFILMSFTTSLIKGFAITLILGILVSMFSAMVVTRLMLQLLIRFKPLTGRWLFGVRMPKPS</sequence>
<reference evidence="12 13" key="1">
    <citation type="journal article" date="2016" name="Nat. Commun.">
        <title>Thousands of microbial genomes shed light on interconnected biogeochemical processes in an aquifer system.</title>
        <authorList>
            <person name="Anantharaman K."/>
            <person name="Brown C.T."/>
            <person name="Hug L.A."/>
            <person name="Sharon I."/>
            <person name="Castelle C.J."/>
            <person name="Probst A.J."/>
            <person name="Thomas B.C."/>
            <person name="Singh A."/>
            <person name="Wilkins M.J."/>
            <person name="Karaoz U."/>
            <person name="Brodie E.L."/>
            <person name="Williams K.H."/>
            <person name="Hubbard S.S."/>
            <person name="Banfield J.F."/>
        </authorList>
    </citation>
    <scope>NUCLEOTIDE SEQUENCE [LARGE SCALE GENOMIC DNA]</scope>
</reference>
<dbReference type="InterPro" id="IPR048631">
    <property type="entry name" value="SecD_1st"/>
</dbReference>
<evidence type="ECO:0000256" key="5">
    <source>
        <dbReference type="ARBA" id="ARBA00022927"/>
    </source>
</evidence>
<keyword evidence="3 9" id="KW-1003">Cell membrane</keyword>
<dbReference type="HAMAP" id="MF_01463_B">
    <property type="entry name" value="SecD_B"/>
    <property type="match status" value="1"/>
</dbReference>
<dbReference type="GO" id="GO:0043952">
    <property type="term" value="P:protein transport by the Sec complex"/>
    <property type="evidence" value="ECO:0007669"/>
    <property type="project" value="UniProtKB-UniRule"/>
</dbReference>
<evidence type="ECO:0000313" key="13">
    <source>
        <dbReference type="Proteomes" id="UP000177310"/>
    </source>
</evidence>
<evidence type="ECO:0000256" key="7">
    <source>
        <dbReference type="ARBA" id="ARBA00023010"/>
    </source>
</evidence>
<comment type="subunit">
    <text evidence="9">Forms a complex with SecF. Part of the essential Sec protein translocation apparatus which comprises SecA, SecYEG and auxiliary proteins SecDF. Other proteins may also be involved.</text>
</comment>
<dbReference type="GO" id="GO:0003755">
    <property type="term" value="F:peptidyl-prolyl cis-trans isomerase activity"/>
    <property type="evidence" value="ECO:0007669"/>
    <property type="project" value="UniProtKB-KW"/>
</dbReference>
<dbReference type="SUPFAM" id="SSF82866">
    <property type="entry name" value="Multidrug efflux transporter AcrB transmembrane domain"/>
    <property type="match status" value="1"/>
</dbReference>
<dbReference type="EMBL" id="MHIL01000021">
    <property type="protein sequence ID" value="OGY51247.1"/>
    <property type="molecule type" value="Genomic_DNA"/>
</dbReference>
<dbReference type="InterPro" id="IPR046357">
    <property type="entry name" value="PPIase_dom_sf"/>
</dbReference>
<evidence type="ECO:0000256" key="1">
    <source>
        <dbReference type="ARBA" id="ARBA00004651"/>
    </source>
</evidence>
<dbReference type="Pfam" id="PF13616">
    <property type="entry name" value="Rotamase_3"/>
    <property type="match status" value="1"/>
</dbReference>
<evidence type="ECO:0000256" key="3">
    <source>
        <dbReference type="ARBA" id="ARBA00022475"/>
    </source>
</evidence>
<dbReference type="GO" id="GO:0065002">
    <property type="term" value="P:intracellular protein transmembrane transport"/>
    <property type="evidence" value="ECO:0007669"/>
    <property type="project" value="UniProtKB-UniRule"/>
</dbReference>
<dbReference type="Pfam" id="PF21760">
    <property type="entry name" value="SecD_1st"/>
    <property type="match status" value="1"/>
</dbReference>
<dbReference type="PANTHER" id="PTHR30081:SF1">
    <property type="entry name" value="PROTEIN TRANSLOCASE SUBUNIT SECD"/>
    <property type="match status" value="1"/>
</dbReference>
<evidence type="ECO:0000256" key="4">
    <source>
        <dbReference type="ARBA" id="ARBA00022692"/>
    </source>
</evidence>
<dbReference type="Pfam" id="PF22599">
    <property type="entry name" value="SecDF_P1_head"/>
    <property type="match status" value="1"/>
</dbReference>
<dbReference type="Gene3D" id="3.30.1360.200">
    <property type="match status" value="1"/>
</dbReference>
<dbReference type="InterPro" id="IPR048634">
    <property type="entry name" value="SecD_SecF_C"/>
</dbReference>
<name>A0A1G1YIE1_9BACT</name>
<keyword evidence="6 9" id="KW-1133">Transmembrane helix</keyword>
<dbReference type="NCBIfam" id="TIGR01129">
    <property type="entry name" value="secD"/>
    <property type="match status" value="1"/>
</dbReference>
<dbReference type="InterPro" id="IPR000297">
    <property type="entry name" value="PPIase_PpiC"/>
</dbReference>
<comment type="similarity">
    <text evidence="9">Belongs to the SecD/SecF family. SecD subfamily.</text>
</comment>
<feature type="transmembrane region" description="Helical" evidence="9">
    <location>
        <begin position="418"/>
        <end position="436"/>
    </location>
</feature>
<dbReference type="GO" id="GO:0006605">
    <property type="term" value="P:protein targeting"/>
    <property type="evidence" value="ECO:0007669"/>
    <property type="project" value="UniProtKB-UniRule"/>
</dbReference>
<evidence type="ECO:0000259" key="11">
    <source>
        <dbReference type="PROSITE" id="PS50198"/>
    </source>
</evidence>
<dbReference type="FunFam" id="1.20.1640.10:FF:000004">
    <property type="entry name" value="Protein translocase subunit SecD"/>
    <property type="match status" value="1"/>
</dbReference>
<dbReference type="Pfam" id="PF02355">
    <property type="entry name" value="SecD_SecF_C"/>
    <property type="match status" value="1"/>
</dbReference>
<dbReference type="Gene3D" id="3.10.50.40">
    <property type="match status" value="1"/>
</dbReference>
<protein>
    <recommendedName>
        <fullName evidence="9">Protein translocase subunit SecD</fullName>
    </recommendedName>
</protein>
<gene>
    <name evidence="9" type="primary">secD</name>
    <name evidence="12" type="ORF">A3J59_02730</name>
</gene>
<accession>A0A1G1YIE1</accession>
<comment type="function">
    <text evidence="9">Part of the Sec protein translocase complex. Interacts with the SecYEG preprotein conducting channel. SecDF uses the proton motive force (PMF) to complete protein translocation after the ATP-dependent function of SecA.</text>
</comment>
<dbReference type="SUPFAM" id="SSF54534">
    <property type="entry name" value="FKBP-like"/>
    <property type="match status" value="1"/>
</dbReference>
<evidence type="ECO:0000256" key="9">
    <source>
        <dbReference type="HAMAP-Rule" id="MF_01463"/>
    </source>
</evidence>
<keyword evidence="10" id="KW-0697">Rotamase</keyword>
<keyword evidence="7 9" id="KW-0811">Translocation</keyword>
<dbReference type="PANTHER" id="PTHR30081">
    <property type="entry name" value="PROTEIN-EXPORT MEMBRANE PROTEIN SEC"/>
    <property type="match status" value="1"/>
</dbReference>
<dbReference type="AlphaFoldDB" id="A0A1G1YIE1"/>
<evidence type="ECO:0000256" key="10">
    <source>
        <dbReference type="PROSITE-ProRule" id="PRU00278"/>
    </source>
</evidence>
<dbReference type="InterPro" id="IPR022646">
    <property type="entry name" value="SecD/SecF_CS"/>
</dbReference>
<dbReference type="Proteomes" id="UP000177310">
    <property type="component" value="Unassembled WGS sequence"/>
</dbReference>
<feature type="domain" description="PpiC" evidence="11">
    <location>
        <begin position="142"/>
        <end position="240"/>
    </location>
</feature>
<dbReference type="InterPro" id="IPR022813">
    <property type="entry name" value="SecD/SecF_arch_bac"/>
</dbReference>
<dbReference type="InterPro" id="IPR054384">
    <property type="entry name" value="SecDF_P1_head"/>
</dbReference>
<keyword evidence="10" id="KW-0413">Isomerase</keyword>
<organism evidence="12 13">
    <name type="scientific">Candidatus Buchananbacteria bacterium RIFCSPHIGHO2_02_FULL_56_16</name>
    <dbReference type="NCBI Taxonomy" id="1797542"/>
    <lineage>
        <taxon>Bacteria</taxon>
        <taxon>Candidatus Buchananiibacteriota</taxon>
    </lineage>
</organism>
<dbReference type="InterPro" id="IPR005791">
    <property type="entry name" value="SecD"/>
</dbReference>
<keyword evidence="8 9" id="KW-0472">Membrane</keyword>
<keyword evidence="4 9" id="KW-0812">Transmembrane</keyword>
<feature type="transmembrane region" description="Helical" evidence="9">
    <location>
        <begin position="491"/>
        <end position="510"/>
    </location>
</feature>
<proteinExistence type="inferred from homology"/>
<comment type="subcellular location">
    <subcellularLocation>
        <location evidence="1 9">Cell membrane</location>
        <topology evidence="1 9">Multi-pass membrane protein</topology>
    </subcellularLocation>
</comment>
<dbReference type="PROSITE" id="PS50198">
    <property type="entry name" value="PPIC_PPIASE_2"/>
    <property type="match status" value="1"/>
</dbReference>
<feature type="transmembrane region" description="Helical" evidence="9">
    <location>
        <begin position="442"/>
        <end position="463"/>
    </location>
</feature>
<keyword evidence="2 9" id="KW-0813">Transport</keyword>
<dbReference type="InterPro" id="IPR055344">
    <property type="entry name" value="SecD_SecF_C_bact"/>
</dbReference>
<dbReference type="Gene3D" id="3.30.70.3400">
    <property type="match status" value="1"/>
</dbReference>
<dbReference type="Pfam" id="PF07549">
    <property type="entry name" value="Sec_GG"/>
    <property type="match status" value="1"/>
</dbReference>
<dbReference type="STRING" id="1797542.A3J59_02730"/>
<evidence type="ECO:0000256" key="8">
    <source>
        <dbReference type="ARBA" id="ARBA00023136"/>
    </source>
</evidence>
<evidence type="ECO:0000256" key="6">
    <source>
        <dbReference type="ARBA" id="ARBA00022989"/>
    </source>
</evidence>
<dbReference type="GO" id="GO:0015450">
    <property type="term" value="F:protein-transporting ATPase activity"/>
    <property type="evidence" value="ECO:0007669"/>
    <property type="project" value="InterPro"/>
</dbReference>
<comment type="caution">
    <text evidence="9">Lacks conserved residue(s) required for the propagation of feature annotation.</text>
</comment>